<sequence length="128" mass="13870">MNISGVVPDLWEVEDLRNGHAQPTAQPNAWAAAPGDAAPAATVRWATPHPIGRVELGFDADLDHALETVLWPHPENAMPFCVRHYRVRDGDTVVAERTANHQTCDTIGDVPAAAFEVRCYPPTTGGRP</sequence>
<evidence type="ECO:0000313" key="1">
    <source>
        <dbReference type="EMBL" id="TDD65857.1"/>
    </source>
</evidence>
<reference evidence="1 2" key="1">
    <citation type="submission" date="2019-02" db="EMBL/GenBank/DDBJ databases">
        <title>Draft genome sequences of novel Actinobacteria.</title>
        <authorList>
            <person name="Sahin N."/>
            <person name="Ay H."/>
            <person name="Saygin H."/>
        </authorList>
    </citation>
    <scope>NUCLEOTIDE SEQUENCE [LARGE SCALE GENOMIC DNA]</scope>
    <source>
        <strain evidence="1 2">8K307</strain>
    </source>
</reference>
<dbReference type="Proteomes" id="UP000295217">
    <property type="component" value="Unassembled WGS sequence"/>
</dbReference>
<accession>A0A4V2YRN4</accession>
<dbReference type="RefSeq" id="WP_132106332.1">
    <property type="nucleotide sequence ID" value="NZ_SMLB01000046.1"/>
</dbReference>
<proteinExistence type="predicted"/>
<evidence type="ECO:0000313" key="2">
    <source>
        <dbReference type="Proteomes" id="UP000295217"/>
    </source>
</evidence>
<dbReference type="AlphaFoldDB" id="A0A4V2YRN4"/>
<gene>
    <name evidence="1" type="ORF">E1262_23880</name>
</gene>
<name>A0A4V2YRN4_9ACTN</name>
<dbReference type="OrthoDB" id="177652at2"/>
<organism evidence="1 2">
    <name type="scientific">Jiangella aurantiaca</name>
    <dbReference type="NCBI Taxonomy" id="2530373"/>
    <lineage>
        <taxon>Bacteria</taxon>
        <taxon>Bacillati</taxon>
        <taxon>Actinomycetota</taxon>
        <taxon>Actinomycetes</taxon>
        <taxon>Jiangellales</taxon>
        <taxon>Jiangellaceae</taxon>
        <taxon>Jiangella</taxon>
    </lineage>
</organism>
<dbReference type="EMBL" id="SMLB01000046">
    <property type="protein sequence ID" value="TDD65857.1"/>
    <property type="molecule type" value="Genomic_DNA"/>
</dbReference>
<comment type="caution">
    <text evidence="1">The sequence shown here is derived from an EMBL/GenBank/DDBJ whole genome shotgun (WGS) entry which is preliminary data.</text>
</comment>
<protein>
    <submittedName>
        <fullName evidence="1">Uncharacterized protein</fullName>
    </submittedName>
</protein>
<keyword evidence="2" id="KW-1185">Reference proteome</keyword>